<evidence type="ECO:0000313" key="1">
    <source>
        <dbReference type="EMBL" id="PIL20307.1"/>
    </source>
</evidence>
<name>A0A2G8RFG1_9RHOB</name>
<comment type="caution">
    <text evidence="1">The sequence shown here is derived from an EMBL/GenBank/DDBJ whole genome shotgun (WGS) entry which is preliminary data.</text>
</comment>
<proteinExistence type="predicted"/>
<organism evidence="1 2">
    <name type="scientific">Puniceibacterium antarcticum</name>
    <dbReference type="NCBI Taxonomy" id="1206336"/>
    <lineage>
        <taxon>Bacteria</taxon>
        <taxon>Pseudomonadati</taxon>
        <taxon>Pseudomonadota</taxon>
        <taxon>Alphaproteobacteria</taxon>
        <taxon>Rhodobacterales</taxon>
        <taxon>Paracoccaceae</taxon>
        <taxon>Puniceibacterium</taxon>
    </lineage>
</organism>
<protein>
    <recommendedName>
        <fullName evidence="3">PIN domain-containing protein</fullName>
    </recommendedName>
</protein>
<keyword evidence="2" id="KW-1185">Reference proteome</keyword>
<gene>
    <name evidence="1" type="ORF">P775_10170</name>
</gene>
<dbReference type="Proteomes" id="UP000231259">
    <property type="component" value="Unassembled WGS sequence"/>
</dbReference>
<dbReference type="EMBL" id="AWWI01000064">
    <property type="protein sequence ID" value="PIL20307.1"/>
    <property type="molecule type" value="Genomic_DNA"/>
</dbReference>
<evidence type="ECO:0000313" key="2">
    <source>
        <dbReference type="Proteomes" id="UP000231259"/>
    </source>
</evidence>
<sequence length="205" mass="22725">MERGSEMKFTLDTNCIIDVAEKRSMAVHVLSLLATAKKGAVEVALVASSASERQEGDGYLSSLNTFDERRNALGFGNLPLLPSIGRFDISFFDHCLMGSDETIAVEHSIYRALFPNSPPEWTEYAAAKGYEGDDLTSKGYARWRNQLLDVQAFWAHRHAGYDVFVTSDKRFRVLEGHNDFPEAVVRNPEEAVKLIEGSAFSVTGA</sequence>
<evidence type="ECO:0008006" key="3">
    <source>
        <dbReference type="Google" id="ProtNLM"/>
    </source>
</evidence>
<dbReference type="AlphaFoldDB" id="A0A2G8RFG1"/>
<reference evidence="1 2" key="1">
    <citation type="submission" date="2013-09" db="EMBL/GenBank/DDBJ databases">
        <title>Genome sequencing of Phaeobacter antarcticus sp. nov. SM1211.</title>
        <authorList>
            <person name="Zhang X.-Y."/>
            <person name="Liu C."/>
            <person name="Chen X.-L."/>
            <person name="Xie B.-B."/>
            <person name="Qin Q.-L."/>
            <person name="Rong J.-C."/>
            <person name="Zhang Y.-Z."/>
        </authorList>
    </citation>
    <scope>NUCLEOTIDE SEQUENCE [LARGE SCALE GENOMIC DNA]</scope>
    <source>
        <strain evidence="1 2">SM1211</strain>
    </source>
</reference>
<accession>A0A2G8RFG1</accession>